<dbReference type="Pfam" id="PF12646">
    <property type="entry name" value="DUF3783"/>
    <property type="match status" value="1"/>
</dbReference>
<dbReference type="Proteomes" id="UP001652431">
    <property type="component" value="Unassembled WGS sequence"/>
</dbReference>
<keyword evidence="2" id="KW-1185">Reference proteome</keyword>
<comment type="caution">
    <text evidence="1">The sequence shown here is derived from an EMBL/GenBank/DDBJ whole genome shotgun (WGS) entry which is preliminary data.</text>
</comment>
<accession>A0ABT2RQ72</accession>
<protein>
    <submittedName>
        <fullName evidence="1">DUF3783 domain-containing protein</fullName>
    </submittedName>
</protein>
<evidence type="ECO:0000313" key="2">
    <source>
        <dbReference type="Proteomes" id="UP001652431"/>
    </source>
</evidence>
<dbReference type="RefSeq" id="WP_158371292.1">
    <property type="nucleotide sequence ID" value="NZ_JAOQJU010000022.1"/>
</dbReference>
<dbReference type="EMBL" id="JAOQJU010000022">
    <property type="protein sequence ID" value="MCU6687558.1"/>
    <property type="molecule type" value="Genomic_DNA"/>
</dbReference>
<reference evidence="1 2" key="1">
    <citation type="journal article" date="2021" name="ISME Commun">
        <title>Automated analysis of genomic sequences facilitates high-throughput and comprehensive description of bacteria.</title>
        <authorList>
            <person name="Hitch T.C.A."/>
        </authorList>
    </citation>
    <scope>NUCLEOTIDE SEQUENCE [LARGE SCALE GENOMIC DNA]</scope>
    <source>
        <strain evidence="1 2">Sanger_03</strain>
    </source>
</reference>
<sequence length="126" mass="14699">MASRASVLLYNFQEKKRVDKVKFVFVLMGIRIKTVEKADYLKPLGELAGEEDIEPVDSCFEGEGFEDEMLVLNHFTESQMNYMLAYLRKEKIQIPLKAVLTPTNRHWNSLELYAEIKKEHEQMAGR</sequence>
<dbReference type="InterPro" id="IPR016621">
    <property type="entry name" value="UCP014543"/>
</dbReference>
<name>A0ABT2RQ72_9FIRM</name>
<organism evidence="1 2">
    <name type="scientific">Dorea acetigenes</name>
    <dbReference type="NCBI Taxonomy" id="2981787"/>
    <lineage>
        <taxon>Bacteria</taxon>
        <taxon>Bacillati</taxon>
        <taxon>Bacillota</taxon>
        <taxon>Clostridia</taxon>
        <taxon>Lachnospirales</taxon>
        <taxon>Lachnospiraceae</taxon>
        <taxon>Dorea</taxon>
    </lineage>
</organism>
<evidence type="ECO:0000313" key="1">
    <source>
        <dbReference type="EMBL" id="MCU6687558.1"/>
    </source>
</evidence>
<gene>
    <name evidence="1" type="ORF">OCV99_13630</name>
</gene>
<proteinExistence type="predicted"/>